<protein>
    <submittedName>
        <fullName evidence="6">NADPH-dependent 2,4-dienoyl-CoA reductase/sulfur reductase-like enzyme</fullName>
    </submittedName>
</protein>
<keyword evidence="7" id="KW-1185">Reference proteome</keyword>
<evidence type="ECO:0000256" key="3">
    <source>
        <dbReference type="ARBA" id="ARBA00022630"/>
    </source>
</evidence>
<dbReference type="Gene3D" id="3.50.50.60">
    <property type="entry name" value="FAD/NAD(P)-binding domain"/>
    <property type="match status" value="2"/>
</dbReference>
<accession>A0AAE3HK29</accession>
<comment type="similarity">
    <text evidence="2">Belongs to the FAD-dependent oxidoreductase family.</text>
</comment>
<dbReference type="GO" id="GO:0016491">
    <property type="term" value="F:oxidoreductase activity"/>
    <property type="evidence" value="ECO:0007669"/>
    <property type="project" value="InterPro"/>
</dbReference>
<feature type="domain" description="FAD/NAD(P)-binding" evidence="5">
    <location>
        <begin position="1"/>
        <end position="284"/>
    </location>
</feature>
<evidence type="ECO:0000313" key="6">
    <source>
        <dbReference type="EMBL" id="MCS3902566.1"/>
    </source>
</evidence>
<dbReference type="SUPFAM" id="SSF51905">
    <property type="entry name" value="FAD/NAD(P)-binding domain"/>
    <property type="match status" value="1"/>
</dbReference>
<dbReference type="Pfam" id="PF07992">
    <property type="entry name" value="Pyr_redox_2"/>
    <property type="match status" value="1"/>
</dbReference>
<organism evidence="6 7">
    <name type="scientific">Methylohalomonas lacus</name>
    <dbReference type="NCBI Taxonomy" id="398773"/>
    <lineage>
        <taxon>Bacteria</taxon>
        <taxon>Pseudomonadati</taxon>
        <taxon>Pseudomonadota</taxon>
        <taxon>Gammaproteobacteria</taxon>
        <taxon>Methylohalomonadales</taxon>
        <taxon>Methylohalomonadaceae</taxon>
        <taxon>Methylohalomonas</taxon>
    </lineage>
</organism>
<dbReference type="RefSeq" id="WP_259054114.1">
    <property type="nucleotide sequence ID" value="NZ_JANUCT010000003.1"/>
</dbReference>
<comment type="caution">
    <text evidence="6">The sequence shown here is derived from an EMBL/GenBank/DDBJ whole genome shotgun (WGS) entry which is preliminary data.</text>
</comment>
<keyword evidence="3" id="KW-0285">Flavoprotein</keyword>
<evidence type="ECO:0000259" key="5">
    <source>
        <dbReference type="Pfam" id="PF07992"/>
    </source>
</evidence>
<evidence type="ECO:0000313" key="7">
    <source>
        <dbReference type="Proteomes" id="UP001204445"/>
    </source>
</evidence>
<dbReference type="EMBL" id="JANUCT010000003">
    <property type="protein sequence ID" value="MCS3902566.1"/>
    <property type="molecule type" value="Genomic_DNA"/>
</dbReference>
<keyword evidence="4" id="KW-0274">FAD</keyword>
<evidence type="ECO:0000256" key="2">
    <source>
        <dbReference type="ARBA" id="ARBA00006442"/>
    </source>
</evidence>
<name>A0AAE3HK29_9GAMM</name>
<dbReference type="PRINTS" id="PR00411">
    <property type="entry name" value="PNDRDTASEI"/>
</dbReference>
<dbReference type="InterPro" id="IPR023753">
    <property type="entry name" value="FAD/NAD-binding_dom"/>
</dbReference>
<dbReference type="InterPro" id="IPR036188">
    <property type="entry name" value="FAD/NAD-bd_sf"/>
</dbReference>
<evidence type="ECO:0000256" key="4">
    <source>
        <dbReference type="ARBA" id="ARBA00022827"/>
    </source>
</evidence>
<dbReference type="Proteomes" id="UP001204445">
    <property type="component" value="Unassembled WGS sequence"/>
</dbReference>
<dbReference type="AlphaFoldDB" id="A0AAE3HK29"/>
<evidence type="ECO:0000256" key="1">
    <source>
        <dbReference type="ARBA" id="ARBA00001974"/>
    </source>
</evidence>
<sequence length="427" mass="46151">MKHVIIGTGPAGVIAAETLRKIQPDSEVMLIGDEPEPPYSRMALPYYLIEKIDESGTHLRHTDGHFDKQGIELVQDRVVGIDSGAKTLSMEQRDPISYDRLLLATGSHPVRPPIDGMDLPGIHACWTLEDGRNIAKKARKGSKVVLMGAGFIGCIVLEALAKRGVDLTVIEMEDRMVPRMMNQTSGGLIKKWCEAQGVAVHTSTRVESIEKGGLLGGGGLRVNLDNGETLKADLVISATGVKSNIQFLDGSGIETDTGILVNDHLQSNVDGIYAAGDVCQGRDFSTGEYTVQAIQPTAADHGRIAAMNMAGHDLKHQGSVNMNVLDTMGLISSSYGLWMGVDGGDTAELQDIERYRYISLQFQDDIMVGAQALGLTEHVGVLRGLIQTQLPLGKWKDRLMQDPTRIMEAYLGTTQAIGHNADVMLKA</sequence>
<reference evidence="6" key="1">
    <citation type="submission" date="2022-08" db="EMBL/GenBank/DDBJ databases">
        <title>Genomic Encyclopedia of Type Strains, Phase III (KMG-III): the genomes of soil and plant-associated and newly described type strains.</title>
        <authorList>
            <person name="Whitman W."/>
        </authorList>
    </citation>
    <scope>NUCLEOTIDE SEQUENCE</scope>
    <source>
        <strain evidence="6">HMT 1</strain>
    </source>
</reference>
<dbReference type="InterPro" id="IPR050260">
    <property type="entry name" value="FAD-bd_OxRdtase"/>
</dbReference>
<proteinExistence type="inferred from homology"/>
<gene>
    <name evidence="6" type="ORF">J2T55_000570</name>
</gene>
<dbReference type="PANTHER" id="PTHR43429">
    <property type="entry name" value="PYRIDINE NUCLEOTIDE-DISULFIDE OXIDOREDUCTASE DOMAIN-CONTAINING"/>
    <property type="match status" value="1"/>
</dbReference>
<dbReference type="PANTHER" id="PTHR43429:SF3">
    <property type="entry name" value="NITRITE REDUCTASE [NAD(P)H]"/>
    <property type="match status" value="1"/>
</dbReference>
<dbReference type="PRINTS" id="PR00368">
    <property type="entry name" value="FADPNR"/>
</dbReference>
<comment type="cofactor">
    <cofactor evidence="1">
        <name>FAD</name>
        <dbReference type="ChEBI" id="CHEBI:57692"/>
    </cofactor>
</comment>